<keyword evidence="10 11" id="KW-0066">ATP synthesis</keyword>
<evidence type="ECO:0000256" key="12">
    <source>
        <dbReference type="RuleBase" id="RU000483"/>
    </source>
</evidence>
<dbReference type="GO" id="GO:0042777">
    <property type="term" value="P:proton motive force-driven plasma membrane ATP synthesis"/>
    <property type="evidence" value="ECO:0007669"/>
    <property type="project" value="TreeGrafter"/>
</dbReference>
<dbReference type="AlphaFoldDB" id="A0A0C1HAA9"/>
<comment type="caution">
    <text evidence="13">The sequence shown here is derived from an EMBL/GenBank/DDBJ whole genome shotgun (WGS) entry which is preliminary data.</text>
</comment>
<accession>A0A0C1HAA9</accession>
<evidence type="ECO:0000256" key="5">
    <source>
        <dbReference type="ARBA" id="ARBA00022692"/>
    </source>
</evidence>
<dbReference type="PROSITE" id="PS00449">
    <property type="entry name" value="ATPASE_A"/>
    <property type="match status" value="1"/>
</dbReference>
<keyword evidence="4 11" id="KW-0138">CF(0)</keyword>
<dbReference type="EMBL" id="JSAN01000073">
    <property type="protein sequence ID" value="KIC71758.1"/>
    <property type="molecule type" value="Genomic_DNA"/>
</dbReference>
<gene>
    <name evidence="11 13" type="primary">atpB</name>
    <name evidence="13" type="ORF">DB44_DA00120</name>
</gene>
<evidence type="ECO:0000256" key="4">
    <source>
        <dbReference type="ARBA" id="ARBA00022547"/>
    </source>
</evidence>
<evidence type="ECO:0000256" key="2">
    <source>
        <dbReference type="ARBA" id="ARBA00006810"/>
    </source>
</evidence>
<dbReference type="Pfam" id="PF00119">
    <property type="entry name" value="ATP-synt_A"/>
    <property type="match status" value="1"/>
</dbReference>
<feature type="transmembrane region" description="Helical" evidence="11">
    <location>
        <begin position="137"/>
        <end position="155"/>
    </location>
</feature>
<comment type="similarity">
    <text evidence="2 11 12">Belongs to the ATPase A chain family.</text>
</comment>
<dbReference type="PANTHER" id="PTHR42823">
    <property type="entry name" value="ATP SYNTHASE SUBUNIT A, CHLOROPLASTIC"/>
    <property type="match status" value="1"/>
</dbReference>
<keyword evidence="11" id="KW-1003">Cell membrane</keyword>
<dbReference type="Gene3D" id="1.20.120.220">
    <property type="entry name" value="ATP synthase, F0 complex, subunit A"/>
    <property type="match status" value="1"/>
</dbReference>
<feature type="transmembrane region" description="Helical" evidence="11">
    <location>
        <begin position="240"/>
        <end position="265"/>
    </location>
</feature>
<feature type="transmembrane region" description="Helical" evidence="11">
    <location>
        <begin position="106"/>
        <end position="125"/>
    </location>
</feature>
<evidence type="ECO:0000313" key="13">
    <source>
        <dbReference type="EMBL" id="KIC71758.1"/>
    </source>
</evidence>
<evidence type="ECO:0000313" key="14">
    <source>
        <dbReference type="Proteomes" id="UP000031465"/>
    </source>
</evidence>
<feature type="transmembrane region" description="Helical" evidence="11">
    <location>
        <begin position="212"/>
        <end position="234"/>
    </location>
</feature>
<evidence type="ECO:0000256" key="8">
    <source>
        <dbReference type="ARBA" id="ARBA00023065"/>
    </source>
</evidence>
<keyword evidence="9 11" id="KW-0472">Membrane</keyword>
<sequence length="274" mass="30926">MVSMIMGQYLFWLANAHEPIENRIPELPNFISVLYHRFQHTTWAQFLHRWENIIFAILVASLISLVAYLGARKKEIIPSKFQNLLEIAVEKFSHLILEVLGPEGKAYIPFLGTLFIYIFTMNIFGMVPLMKAPSSSLNITAALAICVFCLVQFLNIRNMGIFGFLYHLAGSPKTMLEWLLAPLMFSLEIISQLSRPLTLALRLFGNVLGEDILIGTFALMGVAMISSVETFVGIPLQLPFMFLGLLTSFMQALVFTLLSTVYILLSMHKEGEKN</sequence>
<keyword evidence="6 11" id="KW-0375">Hydrogen ion transport</keyword>
<dbReference type="Proteomes" id="UP000031465">
    <property type="component" value="Unassembled WGS sequence"/>
</dbReference>
<evidence type="ECO:0000256" key="9">
    <source>
        <dbReference type="ARBA" id="ARBA00023136"/>
    </source>
</evidence>
<dbReference type="PATRIC" id="fig|362787.3.peg.1207"/>
<dbReference type="GO" id="GO:0045259">
    <property type="term" value="C:proton-transporting ATP synthase complex"/>
    <property type="evidence" value="ECO:0007669"/>
    <property type="project" value="UniProtKB-KW"/>
</dbReference>
<reference evidence="13 14" key="1">
    <citation type="journal article" date="2014" name="Mol. Biol. Evol.">
        <title>Massive expansion of Ubiquitination-related gene families within the Chlamydiae.</title>
        <authorList>
            <person name="Domman D."/>
            <person name="Collingro A."/>
            <person name="Lagkouvardos I."/>
            <person name="Gehre L."/>
            <person name="Weinmaier T."/>
            <person name="Rattei T."/>
            <person name="Subtil A."/>
            <person name="Horn M."/>
        </authorList>
    </citation>
    <scope>NUCLEOTIDE SEQUENCE [LARGE SCALE GENOMIC DNA]</scope>
    <source>
        <strain evidence="13 14">EI2</strain>
    </source>
</reference>
<protein>
    <recommendedName>
        <fullName evidence="11 12">ATP synthase subunit a</fullName>
    </recommendedName>
    <alternativeName>
        <fullName evidence="11">ATP synthase F0 sector subunit a</fullName>
    </alternativeName>
    <alternativeName>
        <fullName evidence="11">F-ATPase subunit 6</fullName>
    </alternativeName>
</protein>
<evidence type="ECO:0000256" key="6">
    <source>
        <dbReference type="ARBA" id="ARBA00022781"/>
    </source>
</evidence>
<dbReference type="GO" id="GO:0005886">
    <property type="term" value="C:plasma membrane"/>
    <property type="evidence" value="ECO:0007669"/>
    <property type="project" value="UniProtKB-SubCell"/>
</dbReference>
<evidence type="ECO:0000256" key="3">
    <source>
        <dbReference type="ARBA" id="ARBA00022448"/>
    </source>
</evidence>
<dbReference type="InterPro" id="IPR035908">
    <property type="entry name" value="F0_ATP_A_sf"/>
</dbReference>
<name>A0A0C1HAA9_9BACT</name>
<evidence type="ECO:0000256" key="7">
    <source>
        <dbReference type="ARBA" id="ARBA00022989"/>
    </source>
</evidence>
<proteinExistence type="inferred from homology"/>
<dbReference type="SUPFAM" id="SSF81336">
    <property type="entry name" value="F1F0 ATP synthase subunit A"/>
    <property type="match status" value="1"/>
</dbReference>
<dbReference type="InterPro" id="IPR045082">
    <property type="entry name" value="ATP_syn_F0_a_bact/chloroplast"/>
</dbReference>
<keyword evidence="8 11" id="KW-0406">Ion transport</keyword>
<keyword evidence="7 11" id="KW-1133">Transmembrane helix</keyword>
<dbReference type="HAMAP" id="MF_01393">
    <property type="entry name" value="ATP_synth_a_bact"/>
    <property type="match status" value="1"/>
</dbReference>
<comment type="subcellular location">
    <subcellularLocation>
        <location evidence="11 12">Cell membrane</location>
        <topology evidence="11 12">Multi-pass membrane protein</topology>
    </subcellularLocation>
    <subcellularLocation>
        <location evidence="1">Membrane</location>
        <topology evidence="1">Multi-pass membrane protein</topology>
    </subcellularLocation>
</comment>
<evidence type="ECO:0000256" key="10">
    <source>
        <dbReference type="ARBA" id="ARBA00023310"/>
    </source>
</evidence>
<evidence type="ECO:0000256" key="1">
    <source>
        <dbReference type="ARBA" id="ARBA00004141"/>
    </source>
</evidence>
<dbReference type="InterPro" id="IPR023011">
    <property type="entry name" value="ATP_synth_F0_asu_AS"/>
</dbReference>
<dbReference type="GO" id="GO:0046933">
    <property type="term" value="F:proton-transporting ATP synthase activity, rotational mechanism"/>
    <property type="evidence" value="ECO:0007669"/>
    <property type="project" value="UniProtKB-UniRule"/>
</dbReference>
<keyword evidence="5 11" id="KW-0812">Transmembrane</keyword>
<dbReference type="PANTHER" id="PTHR42823:SF3">
    <property type="entry name" value="ATP SYNTHASE SUBUNIT A, CHLOROPLASTIC"/>
    <property type="match status" value="1"/>
</dbReference>
<dbReference type="PRINTS" id="PR00123">
    <property type="entry name" value="ATPASEA"/>
</dbReference>
<dbReference type="CDD" id="cd00310">
    <property type="entry name" value="ATP-synt_Fo_a_6"/>
    <property type="match status" value="1"/>
</dbReference>
<dbReference type="NCBIfam" id="TIGR01131">
    <property type="entry name" value="ATP_synt_6_or_A"/>
    <property type="match status" value="1"/>
</dbReference>
<keyword evidence="3 11" id="KW-0813">Transport</keyword>
<dbReference type="InterPro" id="IPR000568">
    <property type="entry name" value="ATP_synth_F0_asu"/>
</dbReference>
<organism evidence="13 14">
    <name type="scientific">Candidatus Protochlamydia amoebophila</name>
    <dbReference type="NCBI Taxonomy" id="362787"/>
    <lineage>
        <taxon>Bacteria</taxon>
        <taxon>Pseudomonadati</taxon>
        <taxon>Chlamydiota</taxon>
        <taxon>Chlamydiia</taxon>
        <taxon>Parachlamydiales</taxon>
        <taxon>Parachlamydiaceae</taxon>
        <taxon>Candidatus Protochlamydia</taxon>
    </lineage>
</organism>
<evidence type="ECO:0000256" key="11">
    <source>
        <dbReference type="HAMAP-Rule" id="MF_01393"/>
    </source>
</evidence>
<comment type="function">
    <text evidence="11 12">Key component of the proton channel; it plays a direct role in the translocation of protons across the membrane.</text>
</comment>
<feature type="transmembrane region" description="Helical" evidence="11">
    <location>
        <begin position="53"/>
        <end position="71"/>
    </location>
</feature>